<organism evidence="3 4">
    <name type="scientific">Aldrovandia affinis</name>
    <dbReference type="NCBI Taxonomy" id="143900"/>
    <lineage>
        <taxon>Eukaryota</taxon>
        <taxon>Metazoa</taxon>
        <taxon>Chordata</taxon>
        <taxon>Craniata</taxon>
        <taxon>Vertebrata</taxon>
        <taxon>Euteleostomi</taxon>
        <taxon>Actinopterygii</taxon>
        <taxon>Neopterygii</taxon>
        <taxon>Teleostei</taxon>
        <taxon>Notacanthiformes</taxon>
        <taxon>Halosauridae</taxon>
        <taxon>Aldrovandia</taxon>
    </lineage>
</organism>
<keyword evidence="2" id="KW-1133">Transmembrane helix</keyword>
<feature type="transmembrane region" description="Helical" evidence="2">
    <location>
        <begin position="83"/>
        <end position="104"/>
    </location>
</feature>
<evidence type="ECO:0000256" key="1">
    <source>
        <dbReference type="SAM" id="MobiDB-lite"/>
    </source>
</evidence>
<keyword evidence="2" id="KW-0472">Membrane</keyword>
<keyword evidence="2" id="KW-0812">Transmembrane</keyword>
<evidence type="ECO:0000256" key="2">
    <source>
        <dbReference type="SAM" id="Phobius"/>
    </source>
</evidence>
<keyword evidence="4" id="KW-1185">Reference proteome</keyword>
<proteinExistence type="predicted"/>
<comment type="caution">
    <text evidence="3">The sequence shown here is derived from an EMBL/GenBank/DDBJ whole genome shotgun (WGS) entry which is preliminary data.</text>
</comment>
<accession>A0AAD7W875</accession>
<evidence type="ECO:0000313" key="4">
    <source>
        <dbReference type="Proteomes" id="UP001221898"/>
    </source>
</evidence>
<dbReference type="EMBL" id="JAINUG010000211">
    <property type="protein sequence ID" value="KAJ8387477.1"/>
    <property type="molecule type" value="Genomic_DNA"/>
</dbReference>
<dbReference type="Proteomes" id="UP001221898">
    <property type="component" value="Unassembled WGS sequence"/>
</dbReference>
<evidence type="ECO:0000313" key="3">
    <source>
        <dbReference type="EMBL" id="KAJ8387477.1"/>
    </source>
</evidence>
<sequence>MTLWPNSWTRSEACRSSALLRRSKSSPPLSPQVEGQAHSAAVPTIPLCWAEGRKRRPPPVRSSQQGYFYSSLFFPSVLRVSSVFRLSISLHIYMLYIGVCVVWYNDIRICCNGSWFLSEYGCSTVLCAVL</sequence>
<protein>
    <submittedName>
        <fullName evidence="3">Uncharacterized protein</fullName>
    </submittedName>
</protein>
<name>A0AAD7W875_9TELE</name>
<reference evidence="3" key="1">
    <citation type="journal article" date="2023" name="Science">
        <title>Genome structures resolve the early diversification of teleost fishes.</title>
        <authorList>
            <person name="Parey E."/>
            <person name="Louis A."/>
            <person name="Montfort J."/>
            <person name="Bouchez O."/>
            <person name="Roques C."/>
            <person name="Iampietro C."/>
            <person name="Lluch J."/>
            <person name="Castinel A."/>
            <person name="Donnadieu C."/>
            <person name="Desvignes T."/>
            <person name="Floi Bucao C."/>
            <person name="Jouanno E."/>
            <person name="Wen M."/>
            <person name="Mejri S."/>
            <person name="Dirks R."/>
            <person name="Jansen H."/>
            <person name="Henkel C."/>
            <person name="Chen W.J."/>
            <person name="Zahm M."/>
            <person name="Cabau C."/>
            <person name="Klopp C."/>
            <person name="Thompson A.W."/>
            <person name="Robinson-Rechavi M."/>
            <person name="Braasch I."/>
            <person name="Lecointre G."/>
            <person name="Bobe J."/>
            <person name="Postlethwait J.H."/>
            <person name="Berthelot C."/>
            <person name="Roest Crollius H."/>
            <person name="Guiguen Y."/>
        </authorList>
    </citation>
    <scope>NUCLEOTIDE SEQUENCE</scope>
    <source>
        <strain evidence="3">NC1722</strain>
    </source>
</reference>
<dbReference type="AlphaFoldDB" id="A0AAD7W875"/>
<feature type="region of interest" description="Disordered" evidence="1">
    <location>
        <begin position="20"/>
        <end position="40"/>
    </location>
</feature>
<gene>
    <name evidence="3" type="ORF">AAFF_G00157150</name>
</gene>